<organism evidence="2 3">
    <name type="scientific">Edaphosphingomonas haloaromaticamans</name>
    <dbReference type="NCBI Taxonomy" id="653954"/>
    <lineage>
        <taxon>Bacteria</taxon>
        <taxon>Pseudomonadati</taxon>
        <taxon>Pseudomonadota</taxon>
        <taxon>Alphaproteobacteria</taxon>
        <taxon>Sphingomonadales</taxon>
        <taxon>Rhizorhabdaceae</taxon>
        <taxon>Edaphosphingomonas</taxon>
    </lineage>
</organism>
<accession>A0A1S1H7U4</accession>
<dbReference type="Proteomes" id="UP000179467">
    <property type="component" value="Unassembled WGS sequence"/>
</dbReference>
<evidence type="ECO:0000313" key="3">
    <source>
        <dbReference type="Proteomes" id="UP000179467"/>
    </source>
</evidence>
<dbReference type="EMBL" id="MIPT01000002">
    <property type="protein sequence ID" value="OHT17882.1"/>
    <property type="molecule type" value="Genomic_DNA"/>
</dbReference>
<sequence>MKDLASLRRRAIAHMREAIAMLDEAREHRAANHLQAAIDAAERVSPMKPGDTLPDDSIDTPESTSQLAADPALVRAIGGALAMFATLMARQGGAPVDEVARLLGIYAAATNERSDDEGLLIACWSAILRDVAEAQRGET</sequence>
<feature type="region of interest" description="Disordered" evidence="1">
    <location>
        <begin position="40"/>
        <end position="66"/>
    </location>
</feature>
<proteinExistence type="predicted"/>
<keyword evidence="3" id="KW-1185">Reference proteome</keyword>
<evidence type="ECO:0000313" key="2">
    <source>
        <dbReference type="EMBL" id="OHT17882.1"/>
    </source>
</evidence>
<protein>
    <submittedName>
        <fullName evidence="2">Uncharacterized protein</fullName>
    </submittedName>
</protein>
<reference evidence="2 3" key="1">
    <citation type="submission" date="2016-09" db="EMBL/GenBank/DDBJ databases">
        <title>Metabolic pathway, cell adaptation mechanisms and a novel monoxygenase revealed through proteogenomic-transcription analysis of a Sphingomonas haloaromaticamans strain degrading the fungicide ortho-phenylphenol.</title>
        <authorList>
            <person name="Perruchon C."/>
            <person name="Papadopoulou E.S."/>
            <person name="Rousidou C."/>
            <person name="Vasileiadis S."/>
            <person name="Tanou G."/>
            <person name="Amoutzias G."/>
            <person name="Molassiotis A."/>
            <person name="Karpouzas D.G."/>
        </authorList>
    </citation>
    <scope>NUCLEOTIDE SEQUENCE [LARGE SCALE GENOMIC DNA]</scope>
    <source>
        <strain evidence="2 3">P3</strain>
    </source>
</reference>
<name>A0A1S1H7U4_9SPHN</name>
<comment type="caution">
    <text evidence="2">The sequence shown here is derived from an EMBL/GenBank/DDBJ whole genome shotgun (WGS) entry which is preliminary data.</text>
</comment>
<dbReference type="AlphaFoldDB" id="A0A1S1H7U4"/>
<gene>
    <name evidence="2" type="ORF">BHE75_04386</name>
</gene>
<evidence type="ECO:0000256" key="1">
    <source>
        <dbReference type="SAM" id="MobiDB-lite"/>
    </source>
</evidence>